<organism evidence="18 19">
    <name type="scientific">Meloidogyne javanica</name>
    <name type="common">Root-knot nematode worm</name>
    <dbReference type="NCBI Taxonomy" id="6303"/>
    <lineage>
        <taxon>Eukaryota</taxon>
        <taxon>Metazoa</taxon>
        <taxon>Ecdysozoa</taxon>
        <taxon>Nematoda</taxon>
        <taxon>Chromadorea</taxon>
        <taxon>Rhabditida</taxon>
        <taxon>Tylenchina</taxon>
        <taxon>Tylenchomorpha</taxon>
        <taxon>Tylenchoidea</taxon>
        <taxon>Meloidogynidae</taxon>
        <taxon>Meloidogyninae</taxon>
        <taxon>Meloidogyne</taxon>
        <taxon>Meloidogyne incognita group</taxon>
    </lineage>
</organism>
<evidence type="ECO:0000256" key="8">
    <source>
        <dbReference type="ARBA" id="ARBA00022691"/>
    </source>
</evidence>
<evidence type="ECO:0000256" key="13">
    <source>
        <dbReference type="ARBA" id="ARBA00022840"/>
    </source>
</evidence>
<reference evidence="19" key="1">
    <citation type="submission" date="2022-11" db="UniProtKB">
        <authorList>
            <consortium name="WormBaseParasite"/>
        </authorList>
    </citation>
    <scope>IDENTIFICATION</scope>
</reference>
<dbReference type="FunFam" id="3.40.50.300:FF:000235">
    <property type="entry name" value="ATPase ASNA1"/>
    <property type="match status" value="1"/>
</dbReference>
<evidence type="ECO:0000256" key="5">
    <source>
        <dbReference type="ARBA" id="ARBA00022490"/>
    </source>
</evidence>
<keyword evidence="6" id="KW-0597">Phosphoprotein</keyword>
<dbReference type="Pfam" id="PF03942">
    <property type="entry name" value="DTW"/>
    <property type="match status" value="1"/>
</dbReference>
<keyword evidence="12 15" id="KW-0256">Endoplasmic reticulum</keyword>
<evidence type="ECO:0000313" key="19">
    <source>
        <dbReference type="WBParaSite" id="scaffold9383_cov404.g13900"/>
    </source>
</evidence>
<keyword evidence="15" id="KW-0479">Metal-binding</keyword>
<keyword evidence="16" id="KW-0276">Fatty acid metabolism</keyword>
<evidence type="ECO:0000256" key="2">
    <source>
        <dbReference type="ARBA" id="ARBA00011040"/>
    </source>
</evidence>
<keyword evidence="9" id="KW-0819">tRNA processing</keyword>
<dbReference type="SUPFAM" id="SSF52540">
    <property type="entry name" value="P-loop containing nucleoside triphosphate hydrolases"/>
    <property type="match status" value="1"/>
</dbReference>
<feature type="active site" evidence="15">
    <location>
        <position position="56"/>
    </location>
</feature>
<proteinExistence type="inferred from homology"/>
<evidence type="ECO:0000256" key="16">
    <source>
        <dbReference type="RuleBase" id="RU000722"/>
    </source>
</evidence>
<keyword evidence="3 15" id="KW-0813">Transport</keyword>
<keyword evidence="7" id="KW-0808">Transferase</keyword>
<feature type="binding site" evidence="15">
    <location>
        <position position="278"/>
    </location>
    <ligand>
        <name>Zn(2+)</name>
        <dbReference type="ChEBI" id="CHEBI:29105"/>
        <note>ligand shared between dimeric partners</note>
    </ligand>
</feature>
<dbReference type="Gene3D" id="1.10.1200.10">
    <property type="entry name" value="ACP-like"/>
    <property type="match status" value="1"/>
</dbReference>
<keyword evidence="16" id="KW-0443">Lipid metabolism</keyword>
<evidence type="ECO:0000256" key="11">
    <source>
        <dbReference type="ARBA" id="ARBA00022801"/>
    </source>
</evidence>
<dbReference type="Proteomes" id="UP000887561">
    <property type="component" value="Unplaced"/>
</dbReference>
<dbReference type="InterPro" id="IPR016300">
    <property type="entry name" value="ATPase_ArsA/GET3"/>
</dbReference>
<dbReference type="SMART" id="SM01144">
    <property type="entry name" value="DTW"/>
    <property type="match status" value="1"/>
</dbReference>
<dbReference type="WBParaSite" id="scaffold9383_cov404.g13900">
    <property type="protein sequence ID" value="scaffold9383_cov404.g13900"/>
    <property type="gene ID" value="scaffold9383_cov404.g13900"/>
</dbReference>
<evidence type="ECO:0000313" key="18">
    <source>
        <dbReference type="Proteomes" id="UP000887561"/>
    </source>
</evidence>
<evidence type="ECO:0000256" key="9">
    <source>
        <dbReference type="ARBA" id="ARBA00022694"/>
    </source>
</evidence>
<evidence type="ECO:0000256" key="7">
    <source>
        <dbReference type="ARBA" id="ARBA00022679"/>
    </source>
</evidence>
<evidence type="ECO:0000256" key="10">
    <source>
        <dbReference type="ARBA" id="ARBA00022741"/>
    </source>
</evidence>
<dbReference type="HAMAP" id="MF_01217">
    <property type="entry name" value="Acyl_carrier"/>
    <property type="match status" value="1"/>
</dbReference>
<comment type="subcellular location">
    <subcellularLocation>
        <location evidence="15">Cytoplasm</location>
    </subcellularLocation>
    <subcellularLocation>
        <location evidence="15">Endoplasmic reticulum</location>
    </subcellularLocation>
</comment>
<keyword evidence="10 15" id="KW-0547">Nucleotide-binding</keyword>
<comment type="function">
    <text evidence="15">ATPase required for the post-translational delivery of tail-anchored (TA) proteins to the endoplasmic reticulum. Recognizes and selectively binds the transmembrane domain of TA proteins in the cytosol. This complex then targets to the endoplasmic reticulum by membrane-bound receptors, where the tail-anchored protein is released for insertion. This process is regulated by ATP binding and hydrolysis. ATP binding drives the homodimer towards the closed dimer state, facilitating recognition of newly synthesized TA membrane proteins. ATP hydrolysis is required for insertion. Subsequently, the homodimer reverts towards the open dimer state, lowering its affinity for the membrane-bound receptor, and returning it to the cytosol to initiate a new round of targeting.</text>
</comment>
<dbReference type="InterPro" id="IPR003231">
    <property type="entry name" value="ACP"/>
</dbReference>
<evidence type="ECO:0000256" key="15">
    <source>
        <dbReference type="HAMAP-Rule" id="MF_03112"/>
    </source>
</evidence>
<keyword evidence="11 15" id="KW-0378">Hydrolase</keyword>
<sequence>MEQQELESNLKNVIEQRSLKWVFVGGKGGVGKTTCSCALAVRLAKDRRSVLIISTDPAHNISDAFSQKFNSVPSKVNGFDNLYAMEVDGTGLGDGDGPSMGQDEGKGDIFSAGKKLLAEFAGGLPGIDEATSFSQMIKLVQSMDFEIVLFDTAPTGHTLRLLQFPSVIEKGLGKFLALKSQFLPMFSQITPMLGLNDISMESTASRLEETLQIVRQINGEFKDPNLTTFVCVCIAEFLSMYETERLVQELTKQEIDVHNIIVNQLLFPEKDAKGNITCKKCQSRYNIQQKYLEQISELYEDFHITKLPLLDSEIRGPQMIKGFSERLVNSSMLPFNVDIIKHRLERDGKSTAVHAVLLAPEQTKIFDNFVDVPEYEFRPGTVILCPSKYSIPINQYLLNNGSINNLIVLDSTWNTIGTLKSLPQLNKLPWIHLSNYSTEYWRPQKGLSSGIISIGKNNMECFKNNNNSFVVGKALNNYVFEQKRFVMHDPLTKRIVEDRIMLVLNLFDKIDNDKLTLDSDFFKDLGLDSLDFVEVIIALEDEFDFEIPDGDSDRMKTPRDIYKYICEKNDIY</sequence>
<dbReference type="Pfam" id="PF00550">
    <property type="entry name" value="PP-binding"/>
    <property type="match status" value="1"/>
</dbReference>
<evidence type="ECO:0000256" key="3">
    <source>
        <dbReference type="ARBA" id="ARBA00022448"/>
    </source>
</evidence>
<comment type="subunit">
    <text evidence="15">Homodimer.</text>
</comment>
<keyword evidence="18" id="KW-1185">Reference proteome</keyword>
<keyword evidence="5 15" id="KW-0963">Cytoplasm</keyword>
<dbReference type="HAMAP" id="MF_03112">
    <property type="entry name" value="Asna1_Get3"/>
    <property type="match status" value="1"/>
</dbReference>
<dbReference type="PANTHER" id="PTHR10803:SF3">
    <property type="entry name" value="ATPASE GET3"/>
    <property type="match status" value="1"/>
</dbReference>
<evidence type="ECO:0000256" key="14">
    <source>
        <dbReference type="ARBA" id="ARBA00048718"/>
    </source>
</evidence>
<keyword evidence="13 15" id="KW-0067">ATP-binding</keyword>
<dbReference type="InterPro" id="IPR036736">
    <property type="entry name" value="ACP-like_sf"/>
</dbReference>
<dbReference type="AlphaFoldDB" id="A0A915NCD2"/>
<dbReference type="GO" id="GO:0046872">
    <property type="term" value="F:metal ion binding"/>
    <property type="evidence" value="ECO:0007669"/>
    <property type="project" value="UniProtKB-KW"/>
</dbReference>
<dbReference type="InterPro" id="IPR005636">
    <property type="entry name" value="DTW"/>
</dbReference>
<accession>A0A915NCD2</accession>
<dbReference type="InterPro" id="IPR027542">
    <property type="entry name" value="ATPase_ArsA/GET3_euk"/>
</dbReference>
<dbReference type="SUPFAM" id="SSF47336">
    <property type="entry name" value="ACP-like"/>
    <property type="match status" value="1"/>
</dbReference>
<dbReference type="GO" id="GO:0005524">
    <property type="term" value="F:ATP binding"/>
    <property type="evidence" value="ECO:0007669"/>
    <property type="project" value="UniProtKB-UniRule"/>
</dbReference>
<feature type="binding site" evidence="15">
    <location>
        <position position="263"/>
    </location>
    <ligand>
        <name>ATP</name>
        <dbReference type="ChEBI" id="CHEBI:30616"/>
    </ligand>
</feature>
<keyword evidence="4 16" id="KW-0596">Phosphopantetheine</keyword>
<dbReference type="InterPro" id="IPR025723">
    <property type="entry name" value="ArsA/GET3_ATPase-like"/>
</dbReference>
<dbReference type="GO" id="GO:0016887">
    <property type="term" value="F:ATP hydrolysis activity"/>
    <property type="evidence" value="ECO:0007669"/>
    <property type="project" value="InterPro"/>
</dbReference>
<dbReference type="InterPro" id="IPR027417">
    <property type="entry name" value="P-loop_NTPase"/>
</dbReference>
<keyword evidence="16" id="KW-0275">Fatty acid biosynthesis</keyword>
<dbReference type="PANTHER" id="PTHR10803">
    <property type="entry name" value="ARSENICAL PUMP-DRIVING ATPASE ARSENITE-TRANSLOCATING ATPASE"/>
    <property type="match status" value="1"/>
</dbReference>
<dbReference type="Gene3D" id="3.40.50.300">
    <property type="entry name" value="P-loop containing nucleotide triphosphate hydrolases"/>
    <property type="match status" value="1"/>
</dbReference>
<dbReference type="GO" id="GO:0071816">
    <property type="term" value="P:tail-anchored membrane protein insertion into ER membrane"/>
    <property type="evidence" value="ECO:0007669"/>
    <property type="project" value="TreeGrafter"/>
</dbReference>
<dbReference type="GO" id="GO:0016432">
    <property type="term" value="F:tRNA-uridine aminocarboxypropyltransferase activity"/>
    <property type="evidence" value="ECO:0007669"/>
    <property type="project" value="UniProtKB-EC"/>
</dbReference>
<dbReference type="NCBIfam" id="TIGR00345">
    <property type="entry name" value="GET3_arsA_TRC40"/>
    <property type="match status" value="1"/>
</dbReference>
<feature type="domain" description="Carrier" evidence="17">
    <location>
        <begin position="494"/>
        <end position="569"/>
    </location>
</feature>
<feature type="binding site" evidence="15">
    <location>
        <position position="236"/>
    </location>
    <ligand>
        <name>ATP</name>
        <dbReference type="ChEBI" id="CHEBI:30616"/>
    </ligand>
</feature>
<comment type="similarity">
    <text evidence="1">Belongs to the acyl carrier protein (ACP) family.</text>
</comment>
<evidence type="ECO:0000259" key="17">
    <source>
        <dbReference type="PROSITE" id="PS50075"/>
    </source>
</evidence>
<feature type="binding site" evidence="15">
    <location>
        <position position="281"/>
    </location>
    <ligand>
        <name>Zn(2+)</name>
        <dbReference type="ChEBI" id="CHEBI:29105"/>
        <note>ligand shared between dimeric partners</note>
    </ligand>
</feature>
<protein>
    <recommendedName>
        <fullName evidence="15">ATPase ASNA1 homolog</fullName>
        <ecNumber evidence="15">3.6.-.-</ecNumber>
    </recommendedName>
    <alternativeName>
        <fullName evidence="15">Arsenical pump-driving ATPase homolog</fullName>
    </alternativeName>
    <alternativeName>
        <fullName evidence="15">Arsenite-stimulated ATPase</fullName>
    </alternativeName>
</protein>
<comment type="similarity">
    <text evidence="2 15">Belongs to the arsA ATPase family.</text>
</comment>
<comment type="function">
    <text evidence="16">Carrier of the growing fatty acid chain in fatty acid biosynthesis.</text>
</comment>
<feature type="binding site" evidence="15">
    <location>
        <begin position="27"/>
        <end position="34"/>
    </location>
    <ligand>
        <name>ATP</name>
        <dbReference type="ChEBI" id="CHEBI:30616"/>
    </ligand>
</feature>
<keyword evidence="8" id="KW-0949">S-adenosyl-L-methionine</keyword>
<dbReference type="CDD" id="cd02035">
    <property type="entry name" value="ArsA"/>
    <property type="match status" value="1"/>
</dbReference>
<keyword evidence="16" id="KW-0444">Lipid biosynthesis</keyword>
<evidence type="ECO:0000256" key="6">
    <source>
        <dbReference type="ARBA" id="ARBA00022553"/>
    </source>
</evidence>
<dbReference type="InterPro" id="IPR009081">
    <property type="entry name" value="PP-bd_ACP"/>
</dbReference>
<evidence type="ECO:0000256" key="1">
    <source>
        <dbReference type="ARBA" id="ARBA00010930"/>
    </source>
</evidence>
<comment type="catalytic activity">
    <reaction evidence="14">
        <text>a uridine in tRNA + S-adenosyl-L-methionine = a 3-[(3S)-3-amino-3-carboxypropyl]uridine in tRNA + S-methyl-5'-thioadenosine + H(+)</text>
        <dbReference type="Rhea" id="RHEA:62432"/>
        <dbReference type="Rhea" id="RHEA-COMP:13339"/>
        <dbReference type="Rhea" id="RHEA-COMP:16092"/>
        <dbReference type="ChEBI" id="CHEBI:15378"/>
        <dbReference type="ChEBI" id="CHEBI:17509"/>
        <dbReference type="ChEBI" id="CHEBI:59789"/>
        <dbReference type="ChEBI" id="CHEBI:65315"/>
        <dbReference type="ChEBI" id="CHEBI:82930"/>
        <dbReference type="EC" id="2.5.1.25"/>
    </reaction>
</comment>
<dbReference type="PROSITE" id="PS50075">
    <property type="entry name" value="CARRIER"/>
    <property type="match status" value="1"/>
</dbReference>
<dbReference type="GO" id="GO:0008033">
    <property type="term" value="P:tRNA processing"/>
    <property type="evidence" value="ECO:0007669"/>
    <property type="project" value="UniProtKB-KW"/>
</dbReference>
<dbReference type="GO" id="GO:0006633">
    <property type="term" value="P:fatty acid biosynthetic process"/>
    <property type="evidence" value="ECO:0007669"/>
    <property type="project" value="UniProtKB-KW"/>
</dbReference>
<dbReference type="Pfam" id="PF02374">
    <property type="entry name" value="ArsA_ATPase"/>
    <property type="match status" value="1"/>
</dbReference>
<evidence type="ECO:0000256" key="4">
    <source>
        <dbReference type="ARBA" id="ARBA00022450"/>
    </source>
</evidence>
<evidence type="ECO:0000256" key="12">
    <source>
        <dbReference type="ARBA" id="ARBA00022824"/>
    </source>
</evidence>
<keyword evidence="15" id="KW-0862">Zinc</keyword>
<dbReference type="GO" id="GO:0043529">
    <property type="term" value="C:GET complex"/>
    <property type="evidence" value="ECO:0007669"/>
    <property type="project" value="TreeGrafter"/>
</dbReference>
<dbReference type="EC" id="3.6.-.-" evidence="15"/>
<name>A0A915NCD2_MELJA</name>